<sequence>MNQVESTDVAGEDFELPTFTPSPKVSVSTWIDRVDLALKGAAEFGGGEWSDKNLKRTWTYLKKALLRHYGEKLDKNTAEWRVSMRRMMPEETHADFAAGLRDMVGWNRVSERVLLAQFYRNLDKMTKTLVKQHSKPRTLEEAVE</sequence>
<name>A0A225UL82_9STRA</name>
<comment type="caution">
    <text evidence="1">The sequence shown here is derived from an EMBL/GenBank/DDBJ whole genome shotgun (WGS) entry which is preliminary data.</text>
</comment>
<dbReference type="AlphaFoldDB" id="A0A225UL82"/>
<dbReference type="OrthoDB" id="142874at2759"/>
<evidence type="ECO:0000313" key="2">
    <source>
        <dbReference type="Proteomes" id="UP000198211"/>
    </source>
</evidence>
<accession>A0A225UL82</accession>
<dbReference type="EMBL" id="NBNE01015468">
    <property type="protein sequence ID" value="OWY93775.1"/>
    <property type="molecule type" value="Genomic_DNA"/>
</dbReference>
<gene>
    <name evidence="1" type="ORF">PHMEG_00036703</name>
</gene>
<keyword evidence="2" id="KW-1185">Reference proteome</keyword>
<reference evidence="2" key="1">
    <citation type="submission" date="2017-03" db="EMBL/GenBank/DDBJ databases">
        <title>Phytopthora megakarya and P. palmivora, two closely related causual agents of cacao black pod achieved similar genome size and gene model numbers by different mechanisms.</title>
        <authorList>
            <person name="Ali S."/>
            <person name="Shao J."/>
            <person name="Larry D.J."/>
            <person name="Kronmiller B."/>
            <person name="Shen D."/>
            <person name="Strem M.D."/>
            <person name="Melnick R.L."/>
            <person name="Guiltinan M.J."/>
            <person name="Tyler B.M."/>
            <person name="Meinhardt L.W."/>
            <person name="Bailey B.A."/>
        </authorList>
    </citation>
    <scope>NUCLEOTIDE SEQUENCE [LARGE SCALE GENOMIC DNA]</scope>
    <source>
        <strain evidence="2">zdho120</strain>
    </source>
</reference>
<protein>
    <recommendedName>
        <fullName evidence="3">Retrotransposon gag domain-containing protein</fullName>
    </recommendedName>
</protein>
<evidence type="ECO:0000313" key="1">
    <source>
        <dbReference type="EMBL" id="OWY93775.1"/>
    </source>
</evidence>
<organism evidence="1 2">
    <name type="scientific">Phytophthora megakarya</name>
    <dbReference type="NCBI Taxonomy" id="4795"/>
    <lineage>
        <taxon>Eukaryota</taxon>
        <taxon>Sar</taxon>
        <taxon>Stramenopiles</taxon>
        <taxon>Oomycota</taxon>
        <taxon>Peronosporomycetes</taxon>
        <taxon>Peronosporales</taxon>
        <taxon>Peronosporaceae</taxon>
        <taxon>Phytophthora</taxon>
    </lineage>
</organism>
<proteinExistence type="predicted"/>
<dbReference type="Proteomes" id="UP000198211">
    <property type="component" value="Unassembled WGS sequence"/>
</dbReference>
<evidence type="ECO:0008006" key="3">
    <source>
        <dbReference type="Google" id="ProtNLM"/>
    </source>
</evidence>